<organism evidence="1 2">
    <name type="scientific">Actinidia rufa</name>
    <dbReference type="NCBI Taxonomy" id="165716"/>
    <lineage>
        <taxon>Eukaryota</taxon>
        <taxon>Viridiplantae</taxon>
        <taxon>Streptophyta</taxon>
        <taxon>Embryophyta</taxon>
        <taxon>Tracheophyta</taxon>
        <taxon>Spermatophyta</taxon>
        <taxon>Magnoliopsida</taxon>
        <taxon>eudicotyledons</taxon>
        <taxon>Gunneridae</taxon>
        <taxon>Pentapetalae</taxon>
        <taxon>asterids</taxon>
        <taxon>Ericales</taxon>
        <taxon>Actinidiaceae</taxon>
        <taxon>Actinidia</taxon>
    </lineage>
</organism>
<reference evidence="1 2" key="1">
    <citation type="submission" date="2019-07" db="EMBL/GenBank/DDBJ databases">
        <title>De Novo Assembly of kiwifruit Actinidia rufa.</title>
        <authorList>
            <person name="Sugita-Konishi S."/>
            <person name="Sato K."/>
            <person name="Mori E."/>
            <person name="Abe Y."/>
            <person name="Kisaki G."/>
            <person name="Hamano K."/>
            <person name="Suezawa K."/>
            <person name="Otani M."/>
            <person name="Fukuda T."/>
            <person name="Manabe T."/>
            <person name="Gomi K."/>
            <person name="Tabuchi M."/>
            <person name="Akimitsu K."/>
            <person name="Kataoka I."/>
        </authorList>
    </citation>
    <scope>NUCLEOTIDE SEQUENCE [LARGE SCALE GENOMIC DNA]</scope>
    <source>
        <strain evidence="2">cv. Fuchu</strain>
    </source>
</reference>
<keyword evidence="2" id="KW-1185">Reference proteome</keyword>
<proteinExistence type="predicted"/>
<dbReference type="AlphaFoldDB" id="A0A7J0FQB5"/>
<evidence type="ECO:0000313" key="1">
    <source>
        <dbReference type="EMBL" id="GFZ00577.1"/>
    </source>
</evidence>
<evidence type="ECO:0000313" key="2">
    <source>
        <dbReference type="Proteomes" id="UP000585474"/>
    </source>
</evidence>
<dbReference type="EMBL" id="BJWL01000014">
    <property type="protein sequence ID" value="GFZ00577.1"/>
    <property type="molecule type" value="Genomic_DNA"/>
</dbReference>
<dbReference type="SUPFAM" id="SSF117281">
    <property type="entry name" value="Kelch motif"/>
    <property type="match status" value="1"/>
</dbReference>
<dbReference type="InterPro" id="IPR015915">
    <property type="entry name" value="Kelch-typ_b-propeller"/>
</dbReference>
<sequence>MPDQKTSELFNPSDGTWCTVDDIWPISRAMNFAVQVMGDDRVYTVVDWDHSRRLEAFGYGFAALRHELYILGGRVLKWEESGVGRFDIVKLCLIRVCDPGVVPLKWRETRPMCCSGAGSILGCASMEQKSSL</sequence>
<name>A0A7J0FQB5_9ERIC</name>
<accession>A0A7J0FQB5</accession>
<comment type="caution">
    <text evidence="1">The sequence shown here is derived from an EMBL/GenBank/DDBJ whole genome shotgun (WGS) entry which is preliminary data.</text>
</comment>
<dbReference type="OrthoDB" id="1650124at2759"/>
<protein>
    <submittedName>
        <fullName evidence="1">Galactose oxidase/kelch repeat superfamily protein</fullName>
    </submittedName>
</protein>
<gene>
    <name evidence="1" type="ORF">Acr_14g0002120</name>
</gene>
<dbReference type="Proteomes" id="UP000585474">
    <property type="component" value="Unassembled WGS sequence"/>
</dbReference>